<dbReference type="Proteomes" id="UP001530293">
    <property type="component" value="Unassembled WGS sequence"/>
</dbReference>
<dbReference type="PANTHER" id="PTHR31605:SF0">
    <property type="entry name" value="GLYCEROL-3-PHOSPHATE O-ACYLTRANSFERASE 1"/>
    <property type="match status" value="1"/>
</dbReference>
<dbReference type="InterPro" id="IPR052744">
    <property type="entry name" value="GPAT/DAPAT"/>
</dbReference>
<reference evidence="3 4" key="1">
    <citation type="submission" date="2024-10" db="EMBL/GenBank/DDBJ databases">
        <title>Updated reference genomes for cyclostephanoid diatoms.</title>
        <authorList>
            <person name="Roberts W.R."/>
            <person name="Alverson A.J."/>
        </authorList>
    </citation>
    <scope>NUCLEOTIDE SEQUENCE [LARGE SCALE GENOMIC DNA]</scope>
    <source>
        <strain evidence="3 4">AJA232-27</strain>
    </source>
</reference>
<feature type="transmembrane region" description="Helical" evidence="1">
    <location>
        <begin position="21"/>
        <end position="41"/>
    </location>
</feature>
<keyword evidence="1" id="KW-0812">Transmembrane</keyword>
<dbReference type="Pfam" id="PF01553">
    <property type="entry name" value="Acyltransferase"/>
    <property type="match status" value="2"/>
</dbReference>
<feature type="transmembrane region" description="Helical" evidence="1">
    <location>
        <begin position="71"/>
        <end position="88"/>
    </location>
</feature>
<evidence type="ECO:0000259" key="2">
    <source>
        <dbReference type="SMART" id="SM00563"/>
    </source>
</evidence>
<organism evidence="3 4">
    <name type="scientific">Discostella pseudostelligera</name>
    <dbReference type="NCBI Taxonomy" id="259834"/>
    <lineage>
        <taxon>Eukaryota</taxon>
        <taxon>Sar</taxon>
        <taxon>Stramenopiles</taxon>
        <taxon>Ochrophyta</taxon>
        <taxon>Bacillariophyta</taxon>
        <taxon>Coscinodiscophyceae</taxon>
        <taxon>Thalassiosirophycidae</taxon>
        <taxon>Stephanodiscales</taxon>
        <taxon>Stephanodiscaceae</taxon>
        <taxon>Discostella</taxon>
    </lineage>
</organism>
<keyword evidence="1" id="KW-1133">Transmembrane helix</keyword>
<name>A0ABD3MKC8_9STRA</name>
<dbReference type="CDD" id="cd07992">
    <property type="entry name" value="LPLAT_AAK14816-like"/>
    <property type="match status" value="1"/>
</dbReference>
<dbReference type="SUPFAM" id="SSF69593">
    <property type="entry name" value="Glycerol-3-phosphate (1)-acyltransferase"/>
    <property type="match status" value="2"/>
</dbReference>
<feature type="transmembrane region" description="Helical" evidence="1">
    <location>
        <begin position="484"/>
        <end position="508"/>
    </location>
</feature>
<evidence type="ECO:0000313" key="3">
    <source>
        <dbReference type="EMBL" id="KAL3764203.1"/>
    </source>
</evidence>
<dbReference type="PANTHER" id="PTHR31605">
    <property type="entry name" value="GLYCEROL-3-PHOSPHATE O-ACYLTRANSFERASE 1"/>
    <property type="match status" value="1"/>
</dbReference>
<accession>A0ABD3MKC8</accession>
<comment type="caution">
    <text evidence="3">The sequence shown here is derived from an EMBL/GenBank/DDBJ whole genome shotgun (WGS) entry which is preliminary data.</text>
</comment>
<feature type="transmembrane region" description="Helical" evidence="1">
    <location>
        <begin position="539"/>
        <end position="560"/>
    </location>
</feature>
<feature type="domain" description="Phospholipid/glycerol acyltransferase" evidence="2">
    <location>
        <begin position="105"/>
        <end position="317"/>
    </location>
</feature>
<feature type="transmembrane region" description="Helical" evidence="1">
    <location>
        <begin position="566"/>
        <end position="584"/>
    </location>
</feature>
<sequence>MGVEKKGTMMSELDYTKAQLAFFYIIVLLSLDVLNPVKIFLHVFPAVAPWHVASLAIGCLVYIFIVNMRELLYFSVKVFFHSILSIFFNDIQVVGRENIPEFGPVIFTSNHANQFMDGTMIMCTCQRNISYLMAEKSWKRPIIGHLAWAMGAVPVKRAQDSAIKGSGSVSVDVQCISSETNSEIRVVGRGTKFTAEIKVGDKIRFPKCAQGIKVASIDGDESMSLLVEEGVDDIISSQPFPEYVNYDILPRIDQNDVYQNVLEKLASGGTIGIFPEGGSHDRTDLLPLKVGVALIAYSELIKDGINVPIVPVGLNYFRAHRFRGKATVEYGSPTYIDPSTVAQYKQGGAAKRKVCNELLGRIEDSMRSVIVSVPDYETMQIIHAARRLYRQRGSNETAQQRQDMGRRFAEGYKRLLLQVKGEPPEEWLSLQKRILAYQKELNELGIRDYQVAGLDHEEVEIGDETHGHSTGETVLHRMNVLGHIIHLLFIIILAALPALLLNLPVGLASRLWSNFRRKKALAESKVKIKGYDVMLSERVLCCIVLVPSLWLVYGLALYLFTPLDGPSLAVCFTCFPVFSYWSIMATESGMVDIKDLRPYVFRLIPSTRKRLTALPATRKALRADLIARIRQLGPTLGDLYYSKELNWQKITTETKQLTLSSESSEDVGAAAKKDV</sequence>
<dbReference type="AlphaFoldDB" id="A0ABD3MKC8"/>
<dbReference type="SMART" id="SM00563">
    <property type="entry name" value="PlsC"/>
    <property type="match status" value="1"/>
</dbReference>
<keyword evidence="4" id="KW-1185">Reference proteome</keyword>
<proteinExistence type="predicted"/>
<dbReference type="EMBL" id="JALLBG020000108">
    <property type="protein sequence ID" value="KAL3764203.1"/>
    <property type="molecule type" value="Genomic_DNA"/>
</dbReference>
<gene>
    <name evidence="3" type="ORF">ACHAWU_004015</name>
</gene>
<keyword evidence="1" id="KW-0472">Membrane</keyword>
<evidence type="ECO:0000256" key="1">
    <source>
        <dbReference type="SAM" id="Phobius"/>
    </source>
</evidence>
<protein>
    <recommendedName>
        <fullName evidence="2">Phospholipid/glycerol acyltransferase domain-containing protein</fullName>
    </recommendedName>
</protein>
<evidence type="ECO:0000313" key="4">
    <source>
        <dbReference type="Proteomes" id="UP001530293"/>
    </source>
</evidence>
<feature type="transmembrane region" description="Helical" evidence="1">
    <location>
        <begin position="47"/>
        <end position="64"/>
    </location>
</feature>
<dbReference type="InterPro" id="IPR002123">
    <property type="entry name" value="Plipid/glycerol_acylTrfase"/>
</dbReference>